<dbReference type="Gene3D" id="3.40.630.10">
    <property type="entry name" value="Zn peptidases"/>
    <property type="match status" value="2"/>
</dbReference>
<keyword evidence="8" id="KW-0378">Hydrolase</keyword>
<evidence type="ECO:0000313" key="13">
    <source>
        <dbReference type="EMBL" id="QIN85014.1"/>
    </source>
</evidence>
<dbReference type="GO" id="GO:0009014">
    <property type="term" value="F:succinyl-diaminopimelate desuccinylase activity"/>
    <property type="evidence" value="ECO:0007669"/>
    <property type="project" value="UniProtKB-EC"/>
</dbReference>
<dbReference type="Pfam" id="PF07687">
    <property type="entry name" value="M20_dimer"/>
    <property type="match status" value="1"/>
</dbReference>
<keyword evidence="7" id="KW-0479">Metal-binding</keyword>
<evidence type="ECO:0000259" key="12">
    <source>
        <dbReference type="Pfam" id="PF07687"/>
    </source>
</evidence>
<evidence type="ECO:0000313" key="14">
    <source>
        <dbReference type="Proteomes" id="UP000501452"/>
    </source>
</evidence>
<dbReference type="Gene3D" id="3.30.70.360">
    <property type="match status" value="1"/>
</dbReference>
<dbReference type="CDD" id="cd08659">
    <property type="entry name" value="M20_ArgE_DapE-like"/>
    <property type="match status" value="1"/>
</dbReference>
<name>A0A6G8QES8_9ACTN</name>
<dbReference type="GO" id="GO:0046872">
    <property type="term" value="F:metal ion binding"/>
    <property type="evidence" value="ECO:0007669"/>
    <property type="project" value="UniProtKB-KW"/>
</dbReference>
<dbReference type="InterPro" id="IPR010182">
    <property type="entry name" value="ArgE/DapE"/>
</dbReference>
<keyword evidence="14" id="KW-1185">Reference proteome</keyword>
<dbReference type="AlphaFoldDB" id="A0A6G8QES8"/>
<comment type="cofactor">
    <cofactor evidence="2">
        <name>Zn(2+)</name>
        <dbReference type="ChEBI" id="CHEBI:29105"/>
    </cofactor>
</comment>
<proteinExistence type="inferred from homology"/>
<dbReference type="GO" id="GO:0009089">
    <property type="term" value="P:lysine biosynthetic process via diaminopimelate"/>
    <property type="evidence" value="ECO:0007669"/>
    <property type="project" value="UniProtKB-UniPathway"/>
</dbReference>
<dbReference type="NCBIfam" id="TIGR01910">
    <property type="entry name" value="DapE-ArgE"/>
    <property type="match status" value="1"/>
</dbReference>
<evidence type="ECO:0000256" key="11">
    <source>
        <dbReference type="ARBA" id="ARBA00051301"/>
    </source>
</evidence>
<evidence type="ECO:0000256" key="2">
    <source>
        <dbReference type="ARBA" id="ARBA00001947"/>
    </source>
</evidence>
<evidence type="ECO:0000256" key="5">
    <source>
        <dbReference type="ARBA" id="ARBA00011921"/>
    </source>
</evidence>
<dbReference type="InterPro" id="IPR050072">
    <property type="entry name" value="Peptidase_M20A"/>
</dbReference>
<dbReference type="InterPro" id="IPR036264">
    <property type="entry name" value="Bact_exopeptidase_dim_dom"/>
</dbReference>
<evidence type="ECO:0000256" key="8">
    <source>
        <dbReference type="ARBA" id="ARBA00022801"/>
    </source>
</evidence>
<dbReference type="InterPro" id="IPR011650">
    <property type="entry name" value="Peptidase_M20_dimer"/>
</dbReference>
<dbReference type="InterPro" id="IPR002933">
    <property type="entry name" value="Peptidase_M20"/>
</dbReference>
<comment type="similarity">
    <text evidence="4">Belongs to the peptidase M20A family.</text>
</comment>
<dbReference type="EC" id="3.5.1.18" evidence="5"/>
<dbReference type="PANTHER" id="PTHR43808">
    <property type="entry name" value="ACETYLORNITHINE DEACETYLASE"/>
    <property type="match status" value="1"/>
</dbReference>
<comment type="pathway">
    <text evidence="3">Amino-acid biosynthesis; L-lysine biosynthesis via DAP pathway; LL-2,6-diaminopimelate from (S)-tetrahydrodipicolinate (succinylase route): step 3/3.</text>
</comment>
<evidence type="ECO:0000256" key="9">
    <source>
        <dbReference type="ARBA" id="ARBA00022833"/>
    </source>
</evidence>
<reference evidence="13 14" key="1">
    <citation type="submission" date="2019-10" db="EMBL/GenBank/DDBJ databases">
        <title>Rubrobacter sp nov SCSIO 52090 isolated from a deep-sea sediment in the South China Sea.</title>
        <authorList>
            <person name="Chen R.W."/>
        </authorList>
    </citation>
    <scope>NUCLEOTIDE SEQUENCE [LARGE SCALE GENOMIC DNA]</scope>
    <source>
        <strain evidence="13 14">SCSIO 52909</strain>
    </source>
</reference>
<dbReference type="EMBL" id="CP045119">
    <property type="protein sequence ID" value="QIN85014.1"/>
    <property type="molecule type" value="Genomic_DNA"/>
</dbReference>
<dbReference type="UniPathway" id="UPA00034">
    <property type="reaction ID" value="UER00021"/>
</dbReference>
<dbReference type="KEGG" id="rub:GBA63_03705"/>
<dbReference type="Pfam" id="PF01546">
    <property type="entry name" value="Peptidase_M20"/>
    <property type="match status" value="1"/>
</dbReference>
<evidence type="ECO:0000256" key="3">
    <source>
        <dbReference type="ARBA" id="ARBA00005130"/>
    </source>
</evidence>
<gene>
    <name evidence="13" type="ORF">GBA63_03705</name>
</gene>
<dbReference type="SUPFAM" id="SSF55031">
    <property type="entry name" value="Bacterial exopeptidase dimerisation domain"/>
    <property type="match status" value="1"/>
</dbReference>
<protein>
    <recommendedName>
        <fullName evidence="6">Probable succinyl-diaminopimelate desuccinylase</fullName>
        <ecNumber evidence="5">3.5.1.18</ecNumber>
    </recommendedName>
</protein>
<accession>A0A6G8QES8</accession>
<keyword evidence="10" id="KW-0170">Cobalt</keyword>
<comment type="catalytic activity">
    <reaction evidence="11">
        <text>N-succinyl-(2S,6S)-2,6-diaminopimelate + H2O = (2S,6S)-2,6-diaminopimelate + succinate</text>
        <dbReference type="Rhea" id="RHEA:22608"/>
        <dbReference type="ChEBI" id="CHEBI:15377"/>
        <dbReference type="ChEBI" id="CHEBI:30031"/>
        <dbReference type="ChEBI" id="CHEBI:57609"/>
        <dbReference type="ChEBI" id="CHEBI:58087"/>
        <dbReference type="EC" id="3.5.1.18"/>
    </reaction>
</comment>
<dbReference type="PROSITE" id="PS00758">
    <property type="entry name" value="ARGE_DAPE_CPG2_1"/>
    <property type="match status" value="1"/>
</dbReference>
<dbReference type="InterPro" id="IPR001261">
    <property type="entry name" value="ArgE/DapE_CS"/>
</dbReference>
<evidence type="ECO:0000256" key="4">
    <source>
        <dbReference type="ARBA" id="ARBA00006247"/>
    </source>
</evidence>
<dbReference type="Proteomes" id="UP000501452">
    <property type="component" value="Chromosome"/>
</dbReference>
<evidence type="ECO:0000256" key="6">
    <source>
        <dbReference type="ARBA" id="ARBA00016853"/>
    </source>
</evidence>
<sequence length="405" mass="44066">MLEKVWELIDREEPVRLARELVRIPSVYRPEDPAGNEEAAARFVAEYLEGAGFEVRTEEVAPGRPNVWAVWEGDLPGKTLLFEAHTDVVTEGVAEDWEHPPFAAEREGGRLYGRGSCDTKGNLAAAVVAVRAIKDSGVSFPGRLVLCHPVDEEGMMAGIKAFVEGGHASGVDAAVICEPEENQLCVRQKGALRVEVTVRGRMAHGAMPLSGVNPVTRAARFVVAVEELEREEIGRCGEDPFVGYPSLTPTILMGPEFGEPQINVVPASAYVALDIRTTPAQSHGELVGKLEGILKRLADEDPDFDATLEVIEERPPTETPKDEPLVRATAAAYRRLTGAEPRYNGVPGATDGTFLHAWAGIPIITTGAGDREIPHHKDEWVDEEELFTACKLYAATAMYYAYGED</sequence>
<dbReference type="SUPFAM" id="SSF53187">
    <property type="entry name" value="Zn-dependent exopeptidases"/>
    <property type="match status" value="1"/>
</dbReference>
<organism evidence="13 14">
    <name type="scientific">Rubrobacter tropicus</name>
    <dbReference type="NCBI Taxonomy" id="2653851"/>
    <lineage>
        <taxon>Bacteria</taxon>
        <taxon>Bacillati</taxon>
        <taxon>Actinomycetota</taxon>
        <taxon>Rubrobacteria</taxon>
        <taxon>Rubrobacterales</taxon>
        <taxon>Rubrobacteraceae</taxon>
        <taxon>Rubrobacter</taxon>
    </lineage>
</organism>
<evidence type="ECO:0000256" key="10">
    <source>
        <dbReference type="ARBA" id="ARBA00023285"/>
    </source>
</evidence>
<evidence type="ECO:0000256" key="1">
    <source>
        <dbReference type="ARBA" id="ARBA00001941"/>
    </source>
</evidence>
<comment type="cofactor">
    <cofactor evidence="1">
        <name>Co(2+)</name>
        <dbReference type="ChEBI" id="CHEBI:48828"/>
    </cofactor>
</comment>
<feature type="domain" description="Peptidase M20 dimerisation" evidence="12">
    <location>
        <begin position="187"/>
        <end position="301"/>
    </location>
</feature>
<evidence type="ECO:0000256" key="7">
    <source>
        <dbReference type="ARBA" id="ARBA00022723"/>
    </source>
</evidence>
<keyword evidence="9" id="KW-0862">Zinc</keyword>